<dbReference type="Proteomes" id="UP000233649">
    <property type="component" value="Unassembled WGS sequence"/>
</dbReference>
<dbReference type="EMBL" id="PHFD01000197">
    <property type="protein sequence ID" value="PKH46565.1"/>
    <property type="molecule type" value="Genomic_DNA"/>
</dbReference>
<organism evidence="1 2">
    <name type="scientific">Dehalococcoides mccartyi</name>
    <dbReference type="NCBI Taxonomy" id="61435"/>
    <lineage>
        <taxon>Bacteria</taxon>
        <taxon>Bacillati</taxon>
        <taxon>Chloroflexota</taxon>
        <taxon>Dehalococcoidia</taxon>
        <taxon>Dehalococcoidales</taxon>
        <taxon>Dehalococcoidaceae</taxon>
        <taxon>Dehalococcoides</taxon>
    </lineage>
</organism>
<accession>A0A2J1DWP8</accession>
<reference evidence="1 2" key="1">
    <citation type="journal article" date="2017" name="FEMS Microbiol. Ecol.">
        <title>Reconstructed genomes of novel Dehalococcoides mccartyi strains from 1,2,3,4-tetrachlorodibenzo-p-dioxin-dechlorinating enrichment cultures reveal divergent reductive dehalogenase gene profiles.</title>
        <authorList>
            <person name="Dam H.T."/>
            <person name="Vollmers J."/>
            <person name="Kaster A.K."/>
            <person name="Haggblom M.M."/>
        </authorList>
    </citation>
    <scope>NUCLEOTIDE SEQUENCE [LARGE SCALE GENOMIC DNA]</scope>
    <source>
        <strain evidence="1 2">H1-3-2.001</strain>
    </source>
</reference>
<gene>
    <name evidence="1" type="ORF">CVH13_01034</name>
</gene>
<sequence>MQIKEQDLNKLLPLLPDGNLTFSNLSSLFAASRLMRKMKLKVDDYIMLTDLTGLDVSNSPADTLDFVEAVNSLNKSPLKLADVQFLLRHEAGNLADREIKDDKIKSILEKLQKDYQSNFSANKSLFNANMTASEQKEILQNALARLSGVSEEDVKTFLKFIERDWTSPNNAKTFTDGKLSGLLNTIAIKANIDALAAAPGPDISSEQKNLVQAFLDAIAGYQLQAGKQTLLEQILAATFKADLELVKIVLKYALLKQPAPGAGFLSGILSADALIDVDITHTIPVFPAVTAVAFPDQYRALRLAHKLFPLVNSFKLENSDVESVLWGYK</sequence>
<dbReference type="AlphaFoldDB" id="A0A2J1DWP8"/>
<evidence type="ECO:0000313" key="1">
    <source>
        <dbReference type="EMBL" id="PKH46565.1"/>
    </source>
</evidence>
<proteinExistence type="predicted"/>
<name>A0A2J1DWP8_9CHLR</name>
<evidence type="ECO:0000313" key="2">
    <source>
        <dbReference type="Proteomes" id="UP000233649"/>
    </source>
</evidence>
<comment type="caution">
    <text evidence="1">The sequence shown here is derived from an EMBL/GenBank/DDBJ whole genome shotgun (WGS) entry which is preliminary data.</text>
</comment>
<protein>
    <submittedName>
        <fullName evidence="1">Uncharacterized protein</fullName>
    </submittedName>
</protein>